<feature type="transmembrane region" description="Helical" evidence="1">
    <location>
        <begin position="72"/>
        <end position="94"/>
    </location>
</feature>
<feature type="transmembrane region" description="Helical" evidence="1">
    <location>
        <begin position="38"/>
        <end position="60"/>
    </location>
</feature>
<reference evidence="2 3" key="1">
    <citation type="submission" date="2018-03" db="EMBL/GenBank/DDBJ databases">
        <title>The draft genome of Sphingosinicella sp. GL-C-18.</title>
        <authorList>
            <person name="Liu L."/>
            <person name="Li L."/>
            <person name="Liang L."/>
            <person name="Zhang X."/>
            <person name="Wang T."/>
        </authorList>
    </citation>
    <scope>NUCLEOTIDE SEQUENCE [LARGE SCALE GENOMIC DNA]</scope>
    <source>
        <strain evidence="2 3">GL-C-18</strain>
    </source>
</reference>
<protein>
    <submittedName>
        <fullName evidence="2">Uncharacterized protein</fullName>
    </submittedName>
</protein>
<keyword evidence="1" id="KW-0812">Transmembrane</keyword>
<keyword evidence="3" id="KW-1185">Reference proteome</keyword>
<dbReference type="EMBL" id="PXYI01000006">
    <property type="protein sequence ID" value="PSJ38413.1"/>
    <property type="molecule type" value="Genomic_DNA"/>
</dbReference>
<accession>A0A2P7QKE4</accession>
<gene>
    <name evidence="2" type="ORF">C7I55_18385</name>
</gene>
<evidence type="ECO:0000313" key="3">
    <source>
        <dbReference type="Proteomes" id="UP000241167"/>
    </source>
</evidence>
<keyword evidence="1" id="KW-1133">Transmembrane helix</keyword>
<name>A0A2P7QKE4_9SPHN</name>
<dbReference type="Proteomes" id="UP000241167">
    <property type="component" value="Unassembled WGS sequence"/>
</dbReference>
<evidence type="ECO:0000256" key="1">
    <source>
        <dbReference type="SAM" id="Phobius"/>
    </source>
</evidence>
<organism evidence="2 3">
    <name type="scientific">Allosphingosinicella deserti</name>
    <dbReference type="NCBI Taxonomy" id="2116704"/>
    <lineage>
        <taxon>Bacteria</taxon>
        <taxon>Pseudomonadati</taxon>
        <taxon>Pseudomonadota</taxon>
        <taxon>Alphaproteobacteria</taxon>
        <taxon>Sphingomonadales</taxon>
        <taxon>Sphingomonadaceae</taxon>
        <taxon>Allosphingosinicella</taxon>
    </lineage>
</organism>
<sequence length="145" mass="15524">MRMVVAFLVAPFPAALVQALVVGFWPKPGQGVFENPASMFVAISLLFYAFEIVLGLPLALLLRRRFSPSLRLYAVVGSAAAAAPVAIMLGLTAVRGELALYGAVYLLALFGLGGLTAGAVFWQIARPDRRRGERDRASELAGRFS</sequence>
<keyword evidence="1" id="KW-0472">Membrane</keyword>
<proteinExistence type="predicted"/>
<dbReference type="AlphaFoldDB" id="A0A2P7QKE4"/>
<comment type="caution">
    <text evidence="2">The sequence shown here is derived from an EMBL/GenBank/DDBJ whole genome shotgun (WGS) entry which is preliminary data.</text>
</comment>
<evidence type="ECO:0000313" key="2">
    <source>
        <dbReference type="EMBL" id="PSJ38413.1"/>
    </source>
</evidence>
<feature type="transmembrane region" description="Helical" evidence="1">
    <location>
        <begin position="100"/>
        <end position="124"/>
    </location>
</feature>